<evidence type="ECO:0000256" key="3">
    <source>
        <dbReference type="ARBA" id="ARBA00022490"/>
    </source>
</evidence>
<dbReference type="Gene3D" id="2.160.10.10">
    <property type="entry name" value="Hexapeptide repeat proteins"/>
    <property type="match status" value="1"/>
</dbReference>
<keyword evidence="11" id="KW-1185">Reference proteome</keyword>
<evidence type="ECO:0000256" key="1">
    <source>
        <dbReference type="ARBA" id="ARBA00004514"/>
    </source>
</evidence>
<evidence type="ECO:0000313" key="11">
    <source>
        <dbReference type="Proteomes" id="UP001165122"/>
    </source>
</evidence>
<dbReference type="GO" id="GO:0003743">
    <property type="term" value="F:translation initiation factor activity"/>
    <property type="evidence" value="ECO:0007669"/>
    <property type="project" value="UniProtKB-KW"/>
</dbReference>
<dbReference type="GO" id="GO:0005851">
    <property type="term" value="C:eukaryotic translation initiation factor 2B complex"/>
    <property type="evidence" value="ECO:0007669"/>
    <property type="project" value="TreeGrafter"/>
</dbReference>
<dbReference type="Pfam" id="PF25087">
    <property type="entry name" value="GMPPB_C"/>
    <property type="match status" value="1"/>
</dbReference>
<evidence type="ECO:0000256" key="5">
    <source>
        <dbReference type="ARBA" id="ARBA00022917"/>
    </source>
</evidence>
<evidence type="ECO:0000256" key="8">
    <source>
        <dbReference type="ARBA" id="ARBA00046432"/>
    </source>
</evidence>
<sequence>MNVTAVILAGSAGERMYPLCGTDDDSMFDEKASASANQNTPATPKCLLPLAGSCPLALLIAAVKTAGLPNANIKVLAAPEIYPQISGYVQSSGTSNIEVTKLTVECAGSADALRQVKREKKIDESHSILLLSSDLVLENASCLVGLVESHRSVSNSSKDSVSLLLADFGHEDGEGVPVKESKKSKLGFLAREEEDIEFVGLAVKGGVNTSGGLCVVSDPVKRVLLKISRAEVDETEENVGETPKLEISKELVRAACQYHQSSLSLRTDLVDLHAYLISPWVWSNLINCQSYETLQSIQNDILPLLIRQQLSGFDAETSESCGITTAEFCVAAHVLPRSAVLALRVCTVPNYLHACKEAVTHSIRPPALHPSSLPSTFGRLEGTVHAKDNALFLEGAEKGSGGACKNSTVGKNSKIGSKCKINNCMIMDNVTIANGVTLQNSIISSGVTIEDGCNLNDCQVAPNLLVAAKTKVNGETLE</sequence>
<keyword evidence="5" id="KW-0648">Protein biosynthesis</keyword>
<dbReference type="PANTHER" id="PTHR45989">
    <property type="entry name" value="TRANSLATION INITIATION FACTOR EIF-2B SUBUNIT GAMMA"/>
    <property type="match status" value="1"/>
</dbReference>
<dbReference type="OrthoDB" id="10250549at2759"/>
<evidence type="ECO:0000256" key="2">
    <source>
        <dbReference type="ARBA" id="ARBA00007878"/>
    </source>
</evidence>
<comment type="subunit">
    <text evidence="8">Component of the translation initiation factor 2B (eIF2B) complex which is a heterodecamer of two sets of five different subunits: alpha, beta, gamma, delta and epsilon. Subunits alpha, beta and delta comprise a regulatory subcomplex and subunits epsilon and gamma comprise a catalytic subcomplex. Within the complex, the hexameric regulatory complex resides at the center, with the two heterodimeric catalytic subcomplexes bound on opposite sides.</text>
</comment>
<dbReference type="EMBL" id="BRXW01000350">
    <property type="protein sequence ID" value="GMH46831.1"/>
    <property type="molecule type" value="Genomic_DNA"/>
</dbReference>
<dbReference type="Proteomes" id="UP001165122">
    <property type="component" value="Unassembled WGS sequence"/>
</dbReference>
<reference evidence="11" key="1">
    <citation type="journal article" date="2023" name="Commun. Biol.">
        <title>Genome analysis of Parmales, the sister group of diatoms, reveals the evolutionary specialization of diatoms from phago-mixotrophs to photoautotrophs.</title>
        <authorList>
            <person name="Ban H."/>
            <person name="Sato S."/>
            <person name="Yoshikawa S."/>
            <person name="Yamada K."/>
            <person name="Nakamura Y."/>
            <person name="Ichinomiya M."/>
            <person name="Sato N."/>
            <person name="Blanc-Mathieu R."/>
            <person name="Endo H."/>
            <person name="Kuwata A."/>
            <person name="Ogata H."/>
        </authorList>
    </citation>
    <scope>NUCLEOTIDE SEQUENCE [LARGE SCALE GENOMIC DNA]</scope>
    <source>
        <strain evidence="11">NIES 3700</strain>
    </source>
</reference>
<evidence type="ECO:0000313" key="10">
    <source>
        <dbReference type="EMBL" id="GMH46831.1"/>
    </source>
</evidence>
<dbReference type="PANTHER" id="PTHR45989:SF1">
    <property type="entry name" value="TRANSLATION INITIATION FACTOR EIF-2B SUBUNIT GAMMA"/>
    <property type="match status" value="1"/>
</dbReference>
<comment type="caution">
    <text evidence="10">The sequence shown here is derived from an EMBL/GenBank/DDBJ whole genome shotgun (WGS) entry which is preliminary data.</text>
</comment>
<dbReference type="AlphaFoldDB" id="A0A9W6Z6T9"/>
<accession>A0A9W6Z6T9</accession>
<dbReference type="GO" id="GO:0005829">
    <property type="term" value="C:cytosol"/>
    <property type="evidence" value="ECO:0007669"/>
    <property type="project" value="UniProtKB-SubCell"/>
</dbReference>
<protein>
    <recommendedName>
        <fullName evidence="6">Translation initiation factor eIF2B subunit gamma</fullName>
    </recommendedName>
    <alternativeName>
        <fullName evidence="7">eIF2B GDP-GTP exchange factor subunit gamma</fullName>
    </alternativeName>
</protein>
<keyword evidence="3" id="KW-0963">Cytoplasm</keyword>
<feature type="domain" description="Mannose-1-phosphate guanyltransferase C-terminal" evidence="9">
    <location>
        <begin position="406"/>
        <end position="473"/>
    </location>
</feature>
<dbReference type="Gene3D" id="3.90.550.10">
    <property type="entry name" value="Spore Coat Polysaccharide Biosynthesis Protein SpsA, Chain A"/>
    <property type="match status" value="1"/>
</dbReference>
<dbReference type="InterPro" id="IPR029044">
    <property type="entry name" value="Nucleotide-diphossugar_trans"/>
</dbReference>
<comment type="similarity">
    <text evidence="2">Belongs to the eIF-2B gamma/epsilon subunits family.</text>
</comment>
<evidence type="ECO:0000256" key="7">
    <source>
        <dbReference type="ARBA" id="ARBA00044229"/>
    </source>
</evidence>
<proteinExistence type="inferred from homology"/>
<organism evidence="10 11">
    <name type="scientific">Triparma laevis f. longispina</name>
    <dbReference type="NCBI Taxonomy" id="1714387"/>
    <lineage>
        <taxon>Eukaryota</taxon>
        <taxon>Sar</taxon>
        <taxon>Stramenopiles</taxon>
        <taxon>Ochrophyta</taxon>
        <taxon>Bolidophyceae</taxon>
        <taxon>Parmales</taxon>
        <taxon>Triparmaceae</taxon>
        <taxon>Triparma</taxon>
    </lineage>
</organism>
<evidence type="ECO:0000256" key="4">
    <source>
        <dbReference type="ARBA" id="ARBA00022540"/>
    </source>
</evidence>
<dbReference type="InterPro" id="IPR056729">
    <property type="entry name" value="GMPPB_C"/>
</dbReference>
<dbReference type="InterPro" id="IPR051960">
    <property type="entry name" value="eIF2B_gamma"/>
</dbReference>
<dbReference type="GO" id="GO:0005085">
    <property type="term" value="F:guanyl-nucleotide exchange factor activity"/>
    <property type="evidence" value="ECO:0007669"/>
    <property type="project" value="TreeGrafter"/>
</dbReference>
<evidence type="ECO:0000259" key="9">
    <source>
        <dbReference type="Pfam" id="PF25087"/>
    </source>
</evidence>
<dbReference type="GO" id="GO:0002183">
    <property type="term" value="P:cytoplasmic translational initiation"/>
    <property type="evidence" value="ECO:0007669"/>
    <property type="project" value="TreeGrafter"/>
</dbReference>
<dbReference type="SUPFAM" id="SSF53448">
    <property type="entry name" value="Nucleotide-diphospho-sugar transferases"/>
    <property type="match status" value="1"/>
</dbReference>
<comment type="subcellular location">
    <subcellularLocation>
        <location evidence="1">Cytoplasm</location>
        <location evidence="1">Cytosol</location>
    </subcellularLocation>
</comment>
<name>A0A9W6Z6T9_9STRA</name>
<gene>
    <name evidence="10" type="ORF">TrLO_g5463</name>
</gene>
<keyword evidence="4" id="KW-0396">Initiation factor</keyword>
<evidence type="ECO:0000256" key="6">
    <source>
        <dbReference type="ARBA" id="ARBA00044196"/>
    </source>
</evidence>